<sequence>MVVNDGNVENRDNEGMTADGRNIENELENLDSSISDIEEDDTSKFFNEVFIACDENLNDDDKNNEIYDGCRIKMNVFISLLLKIKMRDQISDYAMKDLLGLINMLLPEKNRLPRTMRELRTLMRNMCTDIDRIYSQVKEEQVYRNIDGKDAVVGRMLIFPSNEIIDGIVRWNSKDLFKQYDGEVKELTVKLHTDGCQLSNSSKIGV</sequence>
<proteinExistence type="predicted"/>
<accession>A0A0K0G2E6</accession>
<reference evidence="2" key="2">
    <citation type="submission" date="2015-08" db="UniProtKB">
        <authorList>
            <consortium name="WormBaseParasite"/>
        </authorList>
    </citation>
    <scope>IDENTIFICATION</scope>
</reference>
<dbReference type="WBParaSite" id="SVE_1889200.1">
    <property type="protein sequence ID" value="SVE_1889200.1"/>
    <property type="gene ID" value="SVE_1889200"/>
</dbReference>
<dbReference type="Proteomes" id="UP000035680">
    <property type="component" value="Unassembled WGS sequence"/>
</dbReference>
<evidence type="ECO:0000313" key="1">
    <source>
        <dbReference type="Proteomes" id="UP000035680"/>
    </source>
</evidence>
<name>A0A0K0G2E6_STRVS</name>
<evidence type="ECO:0000313" key="2">
    <source>
        <dbReference type="WBParaSite" id="SVE_1889200.1"/>
    </source>
</evidence>
<protein>
    <submittedName>
        <fullName evidence="2">BESS domain-containing protein</fullName>
    </submittedName>
</protein>
<organism evidence="1 2">
    <name type="scientific">Strongyloides venezuelensis</name>
    <name type="common">Threadworm</name>
    <dbReference type="NCBI Taxonomy" id="75913"/>
    <lineage>
        <taxon>Eukaryota</taxon>
        <taxon>Metazoa</taxon>
        <taxon>Ecdysozoa</taxon>
        <taxon>Nematoda</taxon>
        <taxon>Chromadorea</taxon>
        <taxon>Rhabditida</taxon>
        <taxon>Tylenchina</taxon>
        <taxon>Panagrolaimomorpha</taxon>
        <taxon>Strongyloidoidea</taxon>
        <taxon>Strongyloididae</taxon>
        <taxon>Strongyloides</taxon>
    </lineage>
</organism>
<dbReference type="AlphaFoldDB" id="A0A0K0G2E6"/>
<reference evidence="1" key="1">
    <citation type="submission" date="2014-07" db="EMBL/GenBank/DDBJ databases">
        <authorList>
            <person name="Martin A.A"/>
            <person name="De Silva N."/>
        </authorList>
    </citation>
    <scope>NUCLEOTIDE SEQUENCE</scope>
</reference>
<keyword evidence="1" id="KW-1185">Reference proteome</keyword>